<dbReference type="Gene3D" id="3.20.20.380">
    <property type="entry name" value="Copper homeostasis (CutC) domain"/>
    <property type="match status" value="1"/>
</dbReference>
<dbReference type="GO" id="GO:0005507">
    <property type="term" value="F:copper ion binding"/>
    <property type="evidence" value="ECO:0007669"/>
    <property type="project" value="TreeGrafter"/>
</dbReference>
<organism evidence="4">
    <name type="scientific">uncultured Nocardioidaceae bacterium</name>
    <dbReference type="NCBI Taxonomy" id="253824"/>
    <lineage>
        <taxon>Bacteria</taxon>
        <taxon>Bacillati</taxon>
        <taxon>Actinomycetota</taxon>
        <taxon>Actinomycetes</taxon>
        <taxon>Propionibacteriales</taxon>
        <taxon>Nocardioidaceae</taxon>
        <taxon>environmental samples</taxon>
    </lineage>
</organism>
<dbReference type="PANTHER" id="PTHR12598">
    <property type="entry name" value="COPPER HOMEOSTASIS PROTEIN CUTC"/>
    <property type="match status" value="1"/>
</dbReference>
<sequence>MSGHDALVTGLLEVVALHTADAEAAEAGGADRLEVRGRPDDGGRSAEPAAVSALVRATDLPVRVVLRLSDGYTTTGGELARLIGLAHDYLAVGAEGVVLGFLDADLNLDLVVADAIVSTLGGVPWTLSRAVDSVLDADRAWQQLVGLPGLTAVHTAGSALGLDSGLDGLCRRAAADPQVARLVLAGGGLRAEHVPWLVGAGVRQLHLAEAVRPGGTFGRSYVDTALVRSWRLLLDDCVQRTAGRRT</sequence>
<evidence type="ECO:0000256" key="2">
    <source>
        <dbReference type="ARBA" id="ARBA00019014"/>
    </source>
</evidence>
<evidence type="ECO:0000256" key="3">
    <source>
        <dbReference type="SAM" id="MobiDB-lite"/>
    </source>
</evidence>
<gene>
    <name evidence="4" type="ORF">AVDCRST_MAG29-1061</name>
</gene>
<reference evidence="4" key="1">
    <citation type="submission" date="2020-02" db="EMBL/GenBank/DDBJ databases">
        <authorList>
            <person name="Meier V. D."/>
        </authorList>
    </citation>
    <scope>NUCLEOTIDE SEQUENCE</scope>
    <source>
        <strain evidence="4">AVDCRST_MAG29</strain>
    </source>
</reference>
<dbReference type="SUPFAM" id="SSF110395">
    <property type="entry name" value="CutC-like"/>
    <property type="match status" value="1"/>
</dbReference>
<evidence type="ECO:0000313" key="4">
    <source>
        <dbReference type="EMBL" id="CAA9331074.1"/>
    </source>
</evidence>
<dbReference type="AlphaFoldDB" id="A0A6J4LHS4"/>
<dbReference type="InterPro" id="IPR036822">
    <property type="entry name" value="CutC-like_dom_sf"/>
</dbReference>
<proteinExistence type="inferred from homology"/>
<dbReference type="PANTHER" id="PTHR12598:SF0">
    <property type="entry name" value="COPPER HOMEOSTASIS PROTEIN CUTC HOMOLOG"/>
    <property type="match status" value="1"/>
</dbReference>
<dbReference type="EMBL" id="CADCUG010000054">
    <property type="protein sequence ID" value="CAA9331074.1"/>
    <property type="molecule type" value="Genomic_DNA"/>
</dbReference>
<feature type="compositionally biased region" description="Basic and acidic residues" evidence="3">
    <location>
        <begin position="29"/>
        <end position="44"/>
    </location>
</feature>
<comment type="similarity">
    <text evidence="1">Belongs to the CutC family.</text>
</comment>
<name>A0A6J4LHS4_9ACTN</name>
<dbReference type="InterPro" id="IPR005627">
    <property type="entry name" value="CutC-like"/>
</dbReference>
<dbReference type="Pfam" id="PF03932">
    <property type="entry name" value="CutC"/>
    <property type="match status" value="1"/>
</dbReference>
<protein>
    <recommendedName>
        <fullName evidence="2">Copper homeostasis protein cutC homolog</fullName>
    </recommendedName>
</protein>
<evidence type="ECO:0000256" key="1">
    <source>
        <dbReference type="ARBA" id="ARBA00007768"/>
    </source>
</evidence>
<feature type="region of interest" description="Disordered" evidence="3">
    <location>
        <begin position="28"/>
        <end position="48"/>
    </location>
</feature>
<accession>A0A6J4LHS4</accession>